<evidence type="ECO:0000313" key="2">
    <source>
        <dbReference type="Proteomes" id="UP000015104"/>
    </source>
</evidence>
<dbReference type="Proteomes" id="UP000015104">
    <property type="component" value="Unassembled WGS sequence"/>
</dbReference>
<keyword evidence="2" id="KW-1185">Reference proteome</keyword>
<dbReference type="HOGENOM" id="CLU_2981621_0_0_1"/>
<proteinExistence type="predicted"/>
<name>T1K194_TETUR</name>
<organism evidence="1 2">
    <name type="scientific">Tetranychus urticae</name>
    <name type="common">Two-spotted spider mite</name>
    <dbReference type="NCBI Taxonomy" id="32264"/>
    <lineage>
        <taxon>Eukaryota</taxon>
        <taxon>Metazoa</taxon>
        <taxon>Ecdysozoa</taxon>
        <taxon>Arthropoda</taxon>
        <taxon>Chelicerata</taxon>
        <taxon>Arachnida</taxon>
        <taxon>Acari</taxon>
        <taxon>Acariformes</taxon>
        <taxon>Trombidiformes</taxon>
        <taxon>Prostigmata</taxon>
        <taxon>Eleutherengona</taxon>
        <taxon>Raphignathae</taxon>
        <taxon>Tetranychoidea</taxon>
        <taxon>Tetranychidae</taxon>
        <taxon>Tetranychus</taxon>
    </lineage>
</organism>
<reference evidence="1" key="2">
    <citation type="submission" date="2015-06" db="UniProtKB">
        <authorList>
            <consortium name="EnsemblMetazoa"/>
        </authorList>
    </citation>
    <scope>IDENTIFICATION</scope>
</reference>
<accession>T1K194</accession>
<sequence length="58" mass="7120">MEKLRFKFKQKHCVFQLNSKNLLNLFNKKNHEDDEKSFNPFFPINSWLQLNQHSFYTG</sequence>
<dbReference type="EnsemblMetazoa" id="tetur04g00570.1">
    <property type="protein sequence ID" value="tetur04g00570.1"/>
    <property type="gene ID" value="tetur04g00570"/>
</dbReference>
<reference evidence="2" key="1">
    <citation type="submission" date="2011-08" db="EMBL/GenBank/DDBJ databases">
        <authorList>
            <person name="Rombauts S."/>
        </authorList>
    </citation>
    <scope>NUCLEOTIDE SEQUENCE</scope>
    <source>
        <strain evidence="2">London</strain>
    </source>
</reference>
<dbReference type="AlphaFoldDB" id="T1K194"/>
<dbReference type="EMBL" id="CAEY01001347">
    <property type="status" value="NOT_ANNOTATED_CDS"/>
    <property type="molecule type" value="Genomic_DNA"/>
</dbReference>
<evidence type="ECO:0000313" key="1">
    <source>
        <dbReference type="EnsemblMetazoa" id="tetur04g00570.1"/>
    </source>
</evidence>
<protein>
    <submittedName>
        <fullName evidence="1">Uncharacterized protein</fullName>
    </submittedName>
</protein>